<dbReference type="Proteomes" id="UP000295719">
    <property type="component" value="Unassembled WGS sequence"/>
</dbReference>
<evidence type="ECO:0000256" key="2">
    <source>
        <dbReference type="ARBA" id="ARBA00022989"/>
    </source>
</evidence>
<name>A0A4R3Z242_9GAMM</name>
<keyword evidence="2 4" id="KW-1133">Transmembrane helix</keyword>
<dbReference type="InterPro" id="IPR036259">
    <property type="entry name" value="MFS_trans_sf"/>
</dbReference>
<evidence type="ECO:0000313" key="6">
    <source>
        <dbReference type="EMBL" id="TCV99841.1"/>
    </source>
</evidence>
<evidence type="ECO:0000313" key="7">
    <source>
        <dbReference type="Proteomes" id="UP000295719"/>
    </source>
</evidence>
<keyword evidence="3 4" id="KW-0472">Membrane</keyword>
<organism evidence="6 7">
    <name type="scientific">Biostraticola tofi</name>
    <dbReference type="NCBI Taxonomy" id="466109"/>
    <lineage>
        <taxon>Bacteria</taxon>
        <taxon>Pseudomonadati</taxon>
        <taxon>Pseudomonadota</taxon>
        <taxon>Gammaproteobacteria</taxon>
        <taxon>Enterobacterales</taxon>
        <taxon>Bruguierivoracaceae</taxon>
        <taxon>Biostraticola</taxon>
    </lineage>
</organism>
<feature type="transmembrane region" description="Helical" evidence="4">
    <location>
        <begin position="171"/>
        <end position="191"/>
    </location>
</feature>
<dbReference type="EMBL" id="SMCR01000001">
    <property type="protein sequence ID" value="TCV99841.1"/>
    <property type="molecule type" value="Genomic_DNA"/>
</dbReference>
<dbReference type="Gene3D" id="1.20.1250.20">
    <property type="entry name" value="MFS general substrate transporter like domains"/>
    <property type="match status" value="2"/>
</dbReference>
<feature type="transmembrane region" description="Helical" evidence="4">
    <location>
        <begin position="357"/>
        <end position="378"/>
    </location>
</feature>
<feature type="transmembrane region" description="Helical" evidence="4">
    <location>
        <begin position="55"/>
        <end position="75"/>
    </location>
</feature>
<reference evidence="6 7" key="1">
    <citation type="submission" date="2019-03" db="EMBL/GenBank/DDBJ databases">
        <title>Genomic Encyclopedia of Type Strains, Phase IV (KMG-IV): sequencing the most valuable type-strain genomes for metagenomic binning, comparative biology and taxonomic classification.</title>
        <authorList>
            <person name="Goeker M."/>
        </authorList>
    </citation>
    <scope>NUCLEOTIDE SEQUENCE [LARGE SCALE GENOMIC DNA]</scope>
    <source>
        <strain evidence="6 7">DSM 19580</strain>
    </source>
</reference>
<dbReference type="SUPFAM" id="SSF103473">
    <property type="entry name" value="MFS general substrate transporter"/>
    <property type="match status" value="1"/>
</dbReference>
<feature type="transmembrane region" description="Helical" evidence="4">
    <location>
        <begin position="323"/>
        <end position="345"/>
    </location>
</feature>
<feature type="transmembrane region" description="Helical" evidence="4">
    <location>
        <begin position="107"/>
        <end position="129"/>
    </location>
</feature>
<keyword evidence="7" id="KW-1185">Reference proteome</keyword>
<dbReference type="InterPro" id="IPR020846">
    <property type="entry name" value="MFS_dom"/>
</dbReference>
<dbReference type="InterPro" id="IPR050327">
    <property type="entry name" value="Proton-linked_MCT"/>
</dbReference>
<accession>A0A4R3Z242</accession>
<feature type="transmembrane region" description="Helical" evidence="4">
    <location>
        <begin position="234"/>
        <end position="257"/>
    </location>
</feature>
<protein>
    <submittedName>
        <fullName evidence="6">Cyanate permease</fullName>
    </submittedName>
</protein>
<evidence type="ECO:0000256" key="4">
    <source>
        <dbReference type="SAM" id="Phobius"/>
    </source>
</evidence>
<dbReference type="GO" id="GO:0022857">
    <property type="term" value="F:transmembrane transporter activity"/>
    <property type="evidence" value="ECO:0007669"/>
    <property type="project" value="InterPro"/>
</dbReference>
<dbReference type="Pfam" id="PF07690">
    <property type="entry name" value="MFS_1"/>
    <property type="match status" value="1"/>
</dbReference>
<comment type="caution">
    <text evidence="6">The sequence shown here is derived from an EMBL/GenBank/DDBJ whole genome shotgun (WGS) entry which is preliminary data.</text>
</comment>
<feature type="domain" description="Major facilitator superfamily (MFS) profile" evidence="5">
    <location>
        <begin position="16"/>
        <end position="411"/>
    </location>
</feature>
<feature type="transmembrane region" description="Helical" evidence="4">
    <location>
        <begin position="12"/>
        <end position="43"/>
    </location>
</feature>
<evidence type="ECO:0000259" key="5">
    <source>
        <dbReference type="PROSITE" id="PS50850"/>
    </source>
</evidence>
<dbReference type="RefSeq" id="WP_131863380.1">
    <property type="nucleotide sequence ID" value="NZ_SMCR01000001.1"/>
</dbReference>
<dbReference type="PANTHER" id="PTHR11360">
    <property type="entry name" value="MONOCARBOXYLATE TRANSPORTER"/>
    <property type="match status" value="1"/>
</dbReference>
<evidence type="ECO:0000256" key="1">
    <source>
        <dbReference type="ARBA" id="ARBA00022692"/>
    </source>
</evidence>
<dbReference type="AlphaFoldDB" id="A0A4R3Z242"/>
<proteinExistence type="predicted"/>
<sequence>MSSSPDRFGPHYPWVMLLLFGMLYFLATATTFTSLGVVLPAMIGDLGWSWTDAGLGFTLLGLACGLSSYLPAISIRKLGVRLTLLLGTLLFIAGFGSLYGAQSIASYFIGTTLLGIGFSFLATVPGTYVISRLFVKQPLAFGIYFTIGGLGGVAGPWIYFLAQGFWGDWRMHWIISGTLLTLVSLLTVVMMREGGRELAHAEQVSQVQVSQAPGAIYRTVEIWNARQALRTRQFYVIAAAYTSFLLCGITVNSFAVAHITENGFSATVAATLLSVQAFINAFSRFAGGAVGEWLDPKKLLVGSLSMIICGMIALSAASSWPVLMLFTLCIGGGYGLTFLASSVLLSNYFGRRPYLELFSAMNLISTLACFAPFLAGAIKDHSGNFSSAFLIIALPVAAILLLTLKMSPPSHSASQ</sequence>
<feature type="transmembrane region" description="Helical" evidence="4">
    <location>
        <begin position="82"/>
        <end position="101"/>
    </location>
</feature>
<dbReference type="OrthoDB" id="7626798at2"/>
<feature type="transmembrane region" description="Helical" evidence="4">
    <location>
        <begin position="299"/>
        <end position="317"/>
    </location>
</feature>
<keyword evidence="1 4" id="KW-0812">Transmembrane</keyword>
<feature type="transmembrane region" description="Helical" evidence="4">
    <location>
        <begin position="141"/>
        <end position="159"/>
    </location>
</feature>
<gene>
    <name evidence="6" type="ORF">EDC52_101178</name>
</gene>
<dbReference type="PANTHER" id="PTHR11360:SF290">
    <property type="entry name" value="MONOCARBOXYLATE MFS PERMEASE"/>
    <property type="match status" value="1"/>
</dbReference>
<dbReference type="PROSITE" id="PS50850">
    <property type="entry name" value="MFS"/>
    <property type="match status" value="1"/>
</dbReference>
<feature type="transmembrane region" description="Helical" evidence="4">
    <location>
        <begin position="384"/>
        <end position="404"/>
    </location>
</feature>
<feature type="transmembrane region" description="Helical" evidence="4">
    <location>
        <begin position="263"/>
        <end position="287"/>
    </location>
</feature>
<evidence type="ECO:0000256" key="3">
    <source>
        <dbReference type="ARBA" id="ARBA00023136"/>
    </source>
</evidence>
<dbReference type="InterPro" id="IPR011701">
    <property type="entry name" value="MFS"/>
</dbReference>